<feature type="compositionally biased region" description="Polar residues" evidence="1">
    <location>
        <begin position="687"/>
        <end position="709"/>
    </location>
</feature>
<comment type="caution">
    <text evidence="2">The sequence shown here is derived from an EMBL/GenBank/DDBJ whole genome shotgun (WGS) entry which is preliminary data.</text>
</comment>
<feature type="region of interest" description="Disordered" evidence="1">
    <location>
        <begin position="1942"/>
        <end position="1983"/>
    </location>
</feature>
<feature type="compositionally biased region" description="Polar residues" evidence="1">
    <location>
        <begin position="1453"/>
        <end position="1464"/>
    </location>
</feature>
<feature type="compositionally biased region" description="Low complexity" evidence="1">
    <location>
        <begin position="1967"/>
        <end position="1983"/>
    </location>
</feature>
<organism evidence="2 3">
    <name type="scientific">Smittium angustum</name>
    <dbReference type="NCBI Taxonomy" id="133377"/>
    <lineage>
        <taxon>Eukaryota</taxon>
        <taxon>Fungi</taxon>
        <taxon>Fungi incertae sedis</taxon>
        <taxon>Zoopagomycota</taxon>
        <taxon>Kickxellomycotina</taxon>
        <taxon>Harpellomycetes</taxon>
        <taxon>Harpellales</taxon>
        <taxon>Legeriomycetaceae</taxon>
        <taxon>Smittium</taxon>
    </lineage>
</organism>
<feature type="region of interest" description="Disordered" evidence="1">
    <location>
        <begin position="653"/>
        <end position="734"/>
    </location>
</feature>
<evidence type="ECO:0000313" key="2">
    <source>
        <dbReference type="EMBL" id="PWA03268.1"/>
    </source>
</evidence>
<gene>
    <name evidence="2" type="ORF">BB558_000591</name>
</gene>
<accession>A0A2U1JE52</accession>
<feature type="compositionally biased region" description="Basic and acidic residues" evidence="1">
    <location>
        <begin position="957"/>
        <end position="966"/>
    </location>
</feature>
<feature type="region of interest" description="Disordered" evidence="1">
    <location>
        <begin position="330"/>
        <end position="385"/>
    </location>
</feature>
<feature type="compositionally biased region" description="Basic and acidic residues" evidence="1">
    <location>
        <begin position="672"/>
        <end position="681"/>
    </location>
</feature>
<feature type="region of interest" description="Disordered" evidence="1">
    <location>
        <begin position="1660"/>
        <end position="1684"/>
    </location>
</feature>
<evidence type="ECO:0000256" key="1">
    <source>
        <dbReference type="SAM" id="MobiDB-lite"/>
    </source>
</evidence>
<feature type="region of interest" description="Disordered" evidence="1">
    <location>
        <begin position="252"/>
        <end position="313"/>
    </location>
</feature>
<feature type="region of interest" description="Disordered" evidence="1">
    <location>
        <begin position="1725"/>
        <end position="1771"/>
    </location>
</feature>
<feature type="compositionally biased region" description="Low complexity" evidence="1">
    <location>
        <begin position="1354"/>
        <end position="1372"/>
    </location>
</feature>
<feature type="region of interest" description="Disordered" evidence="1">
    <location>
        <begin position="1453"/>
        <end position="1494"/>
    </location>
</feature>
<feature type="compositionally biased region" description="Low complexity" evidence="1">
    <location>
        <begin position="1140"/>
        <end position="1155"/>
    </location>
</feature>
<feature type="compositionally biased region" description="Polar residues" evidence="1">
    <location>
        <begin position="252"/>
        <end position="267"/>
    </location>
</feature>
<feature type="compositionally biased region" description="Basic and acidic residues" evidence="1">
    <location>
        <begin position="710"/>
        <end position="722"/>
    </location>
</feature>
<evidence type="ECO:0000313" key="3">
    <source>
        <dbReference type="Proteomes" id="UP000245591"/>
    </source>
</evidence>
<protein>
    <submittedName>
        <fullName evidence="2">Uncharacterized protein</fullName>
    </submittedName>
</protein>
<feature type="region of interest" description="Disordered" evidence="1">
    <location>
        <begin position="1139"/>
        <end position="1173"/>
    </location>
</feature>
<feature type="compositionally biased region" description="Low complexity" evidence="1">
    <location>
        <begin position="1660"/>
        <end position="1670"/>
    </location>
</feature>
<feature type="compositionally biased region" description="Basic residues" evidence="1">
    <location>
        <begin position="1755"/>
        <end position="1764"/>
    </location>
</feature>
<sequence length="2108" mass="237252">MIEIIYTNHSNISIKSTPNQNMSLKKTTNESAIMDVPLMFFPSDNEKTTNNIEASTKYSKYSSEEFIFENDNTSSIVESETADYTIPFQNNNKLSHPDKKRLSSLQSSSIDRKKNSVNSPRPSDDSSKADIIDIILEVGTDTENEPNIQNINKKKITKIVKNNTKPNQLRTKVIEDRGIGGMLSRSHLDVIPGKDESSNNSISPDTKPMKRYSSALDSIHSSNHNGKNAKPAERKHSFEFGFSKLNSKKNYLIASTPTNPGPLQTPTKYPISMKDTKTGQKHSQSLKRISSDKLHQKNSKSGSPVSRKPNDRLKPAKNYHMMENLGFVYGGPNAVKKQTNRDIPKKKKPKKNMFSLGKNSKNIYPNETLEISPKPSKSINKPMLPPKTQELSSRLISLNENRISSEINKNNMKSDSGKTEKNFKSLNTNSVNMRNSESLSVKGIENIAGIIPTPNKPRPMTPKENEKFNRINTVDYKASSVSPTVTMGNVAKKTNPVASIPNKNRNAANVPKVENSFRKALVTKSLLKKVSEKFQFLDNKASKSRKLEKSIQKESAAIRNLPAFLGEGNLQAISKLTGIPISILSEKIKTNSITNESIISDISLLTTLSKEDSVKNELYNISKFVLESFNKNDGGDDNDQEEVMFSWYNDENEVTSEDETHSSSGHITDNMNTRHIEDPKNKVPYSLSDSRIQCTETRPVSNLPIQNTSEYHENTKKSKDPENLSEELEEDEDGPFSLLYENFDQNGSKELFESSDDEIVTHNMFRIKIGEKIDNNSFSKEQLEALNSWDIPTTESKEKAFFDDVSKLESPSKVSSMDIKKSSLRKSTPDLSLILEPDNKNSIFYSAKSTYPHLQKNTQSKLNSRESKTASKRILHHSLMSQNGIRLSNMEGFGDKFVKDTNKYKAEKLGIDDRDVINENPEESKIEQNTKEKLHESLKKGENIISPTKSRYSGGSLDKRRSDRPNSKMYIKIKNKKNADGNESETNIDNDMLPPLTSKFHPTRLNIEGKKTIEGLIHNKARYSRDSSIEVFYNPRISSSSMYNMAGAKSPHRLSKMKSPSINDTEKKYLSDTNKEGIEKRLQPLVLDDKNLVTKNLLHPQKEEKEEKASLDNLGGESGFLSGILSIFSIRSKSSEKYANSQEKSSMSSLLPSSENENEPKTTSAMINNNPKNELKTEQLESLDTVILDLPSNKNSLIETDIQNSTTEIETTPKDTEIKEKPTILENIELIEKSTDNETIEKLRNLSVDTKIRDKSELEPENYLRFENVNTSGTLINPESYSFETEISSINNNVPQNPSNKYSESTKIYKKCLVTSRNKNHTRYAGPDPDLHYDGRRNTASYQNNYINDETCIPSSSKPSHYPESISSSTSSGINNEEMSRKSRSSSIKENLDEKVKILLAFYTKSIYDQKILAVHVSQRTNDIGNFVGAKGYMYGSNNVLSSSEHAHTTIDQQNFTQSKTQRSNKLRAAPMSQGGDNGDSTELEEESSESEEFHVNNNLYKGKNEDKAIELTNVDGCGIDDISTIETSSAHLDRGVFQESFLVAKQFLAQRIQAECLVHLNNGGSSLEQLENFLTNEIIRISVGSAGFQNYIQIINHENNFYEDINFENSRISQPNSIDKHFTQSMDTNQYDHYNDGVNPQHKNFRSVVPEIQISKRSSVSDFESQSDSSRVKKKPFSSLGSNPEENKILKFASVKKPVIRILTPPSSLKDDFEHINQICRSYSAPGTNSHIESRRKSRSSSSISISLTPTSKSRIKSIKTTKKPGSMDTKSVRFREKDMLTVSSEERSDEEFSKQVSQKLRDIDQNTDLSPNDHNSLKTLNEELTQELCSNSLESLDYFSSPSILSTNEILDVDEDSKNTQDEFYDVENMPHSKTSDDYSSDLIYSDAPEEISNSKEVSFSVENTDHHAQNAELAKNESKQNFVDGGSAKEKTLVSDDYKNYDSDFDDQNLLENLSGTDNDYESYESSSDNTSTRGSRTLSRSFSSSINNIKKNSTVENLSVYGTKIHNSGLSTQHRNFNSSRSKILSTSHNKSRSSIVVISNLEDKDDFDFDEDYSDFSSSDIELNFNQEYYADTMPLVSESVYGLVKGKPSSYRKVQIDGNNLA</sequence>
<feature type="region of interest" description="Disordered" evidence="1">
    <location>
        <begin position="189"/>
        <end position="210"/>
    </location>
</feature>
<feature type="region of interest" description="Disordered" evidence="1">
    <location>
        <begin position="943"/>
        <end position="1001"/>
    </location>
</feature>
<dbReference type="EMBL" id="MBFU01000024">
    <property type="protein sequence ID" value="PWA03268.1"/>
    <property type="molecule type" value="Genomic_DNA"/>
</dbReference>
<dbReference type="Proteomes" id="UP000245591">
    <property type="component" value="Unassembled WGS sequence"/>
</dbReference>
<feature type="compositionally biased region" description="Polar residues" evidence="1">
    <location>
        <begin position="662"/>
        <end position="671"/>
    </location>
</feature>
<name>A0A2U1JE52_SMIAN</name>
<feature type="region of interest" description="Disordered" evidence="1">
    <location>
        <begin position="1349"/>
        <end position="1389"/>
    </location>
</feature>
<feature type="compositionally biased region" description="Polar residues" evidence="1">
    <location>
        <begin position="1161"/>
        <end position="1172"/>
    </location>
</feature>
<feature type="compositionally biased region" description="Low complexity" evidence="1">
    <location>
        <begin position="1741"/>
        <end position="1754"/>
    </location>
</feature>
<keyword evidence="3" id="KW-1185">Reference proteome</keyword>
<reference evidence="2 3" key="1">
    <citation type="journal article" date="2018" name="MBio">
        <title>Comparative Genomics Reveals the Core Gene Toolbox for the Fungus-Insect Symbiosis.</title>
        <authorList>
            <person name="Wang Y."/>
            <person name="Stata M."/>
            <person name="Wang W."/>
            <person name="Stajich J.E."/>
            <person name="White M.M."/>
            <person name="Moncalvo J.M."/>
        </authorList>
    </citation>
    <scope>NUCLEOTIDE SEQUENCE [LARGE SCALE GENOMIC DNA]</scope>
    <source>
        <strain evidence="2 3">AUS-126-30</strain>
    </source>
</reference>
<feature type="compositionally biased region" description="Acidic residues" evidence="1">
    <location>
        <begin position="1480"/>
        <end position="1491"/>
    </location>
</feature>
<feature type="compositionally biased region" description="Acidic residues" evidence="1">
    <location>
        <begin position="723"/>
        <end position="734"/>
    </location>
</feature>
<proteinExistence type="predicted"/>
<feature type="region of interest" description="Disordered" evidence="1">
    <location>
        <begin position="88"/>
        <end position="128"/>
    </location>
</feature>